<dbReference type="EC" id="6.3.4.13" evidence="2"/>
<feature type="compositionally biased region" description="Basic and acidic residues" evidence="10">
    <location>
        <begin position="27"/>
        <end position="37"/>
    </location>
</feature>
<proteinExistence type="inferred from homology"/>
<dbReference type="GO" id="GO:0009113">
    <property type="term" value="P:purine nucleobase biosynthetic process"/>
    <property type="evidence" value="ECO:0007669"/>
    <property type="project" value="InterPro"/>
</dbReference>
<comment type="similarity">
    <text evidence="7">Belongs to the GARS family.</text>
</comment>
<dbReference type="EMBL" id="UINC01017886">
    <property type="protein sequence ID" value="SVA74647.1"/>
    <property type="molecule type" value="Genomic_DNA"/>
</dbReference>
<keyword evidence="3" id="KW-0436">Ligase</keyword>
<evidence type="ECO:0000256" key="9">
    <source>
        <dbReference type="ARBA" id="ARBA00042864"/>
    </source>
</evidence>
<dbReference type="GO" id="GO:0005524">
    <property type="term" value="F:ATP binding"/>
    <property type="evidence" value="ECO:0007669"/>
    <property type="project" value="UniProtKB-KW"/>
</dbReference>
<feature type="non-terminal residue" evidence="12">
    <location>
        <position position="239"/>
    </location>
</feature>
<reference evidence="12" key="1">
    <citation type="submission" date="2018-05" db="EMBL/GenBank/DDBJ databases">
        <authorList>
            <person name="Lanie J.A."/>
            <person name="Ng W.-L."/>
            <person name="Kazmierczak K.M."/>
            <person name="Andrzejewski T.M."/>
            <person name="Davidsen T.M."/>
            <person name="Wayne K.J."/>
            <person name="Tettelin H."/>
            <person name="Glass J.I."/>
            <person name="Rusch D."/>
            <person name="Podicherti R."/>
            <person name="Tsui H.-C.T."/>
            <person name="Winkler M.E."/>
        </authorList>
    </citation>
    <scope>NUCLEOTIDE SEQUENCE</scope>
</reference>
<dbReference type="AlphaFoldDB" id="A0A381YDZ3"/>
<feature type="region of interest" description="Disordered" evidence="10">
    <location>
        <begin position="23"/>
        <end position="47"/>
    </location>
</feature>
<dbReference type="SMART" id="SM01210">
    <property type="entry name" value="GARS_C"/>
    <property type="match status" value="1"/>
</dbReference>
<dbReference type="InterPro" id="IPR020560">
    <property type="entry name" value="PRibGlycinamide_synth_C-dom"/>
</dbReference>
<dbReference type="SUPFAM" id="SSF56059">
    <property type="entry name" value="Glutathione synthetase ATP-binding domain-like"/>
    <property type="match status" value="1"/>
</dbReference>
<dbReference type="InterPro" id="IPR000115">
    <property type="entry name" value="PRibGlycinamide_synth"/>
</dbReference>
<dbReference type="InterPro" id="IPR020559">
    <property type="entry name" value="PRibGlycinamide_synth_CS"/>
</dbReference>
<evidence type="ECO:0000256" key="5">
    <source>
        <dbReference type="ARBA" id="ARBA00022755"/>
    </source>
</evidence>
<comment type="pathway">
    <text evidence="1">Purine metabolism; IMP biosynthesis via de novo pathway; N(1)-(5-phospho-D-ribosyl)glycinamide from 5-phospho-alpha-D-ribose 1-diphosphate: step 2/2.</text>
</comment>
<keyword evidence="6" id="KW-0067">ATP-binding</keyword>
<evidence type="ECO:0000256" key="4">
    <source>
        <dbReference type="ARBA" id="ARBA00022741"/>
    </source>
</evidence>
<feature type="non-terminal residue" evidence="12">
    <location>
        <position position="1"/>
    </location>
</feature>
<dbReference type="UniPathway" id="UPA00074">
    <property type="reaction ID" value="UER00125"/>
</dbReference>
<evidence type="ECO:0000256" key="2">
    <source>
        <dbReference type="ARBA" id="ARBA00013255"/>
    </source>
</evidence>
<dbReference type="InterPro" id="IPR011761">
    <property type="entry name" value="ATP-grasp"/>
</dbReference>
<evidence type="ECO:0000256" key="7">
    <source>
        <dbReference type="ARBA" id="ARBA00038345"/>
    </source>
</evidence>
<dbReference type="PROSITE" id="PS00184">
    <property type="entry name" value="GARS"/>
    <property type="match status" value="1"/>
</dbReference>
<dbReference type="NCBIfam" id="TIGR00877">
    <property type="entry name" value="purD"/>
    <property type="match status" value="1"/>
</dbReference>
<keyword evidence="4" id="KW-0547">Nucleotide-binding</keyword>
<evidence type="ECO:0000256" key="1">
    <source>
        <dbReference type="ARBA" id="ARBA00005174"/>
    </source>
</evidence>
<dbReference type="InterPro" id="IPR011054">
    <property type="entry name" value="Rudment_hybrid_motif"/>
</dbReference>
<feature type="domain" description="ATP-grasp" evidence="11">
    <location>
        <begin position="78"/>
        <end position="130"/>
    </location>
</feature>
<evidence type="ECO:0000259" key="11">
    <source>
        <dbReference type="PROSITE" id="PS50975"/>
    </source>
</evidence>
<keyword evidence="5" id="KW-0658">Purine biosynthesis</keyword>
<dbReference type="Gene3D" id="3.30.470.20">
    <property type="entry name" value="ATP-grasp fold, B domain"/>
    <property type="match status" value="1"/>
</dbReference>
<evidence type="ECO:0000256" key="3">
    <source>
        <dbReference type="ARBA" id="ARBA00022598"/>
    </source>
</evidence>
<evidence type="ECO:0000256" key="8">
    <source>
        <dbReference type="ARBA" id="ARBA00042242"/>
    </source>
</evidence>
<evidence type="ECO:0000313" key="12">
    <source>
        <dbReference type="EMBL" id="SVA74647.1"/>
    </source>
</evidence>
<dbReference type="InterPro" id="IPR020561">
    <property type="entry name" value="PRibGlycinamid_synth_ATP-grasp"/>
</dbReference>
<name>A0A381YDZ3_9ZZZZ</name>
<dbReference type="GO" id="GO:0046872">
    <property type="term" value="F:metal ion binding"/>
    <property type="evidence" value="ECO:0007669"/>
    <property type="project" value="InterPro"/>
</dbReference>
<dbReference type="PANTHER" id="PTHR43472">
    <property type="entry name" value="PHOSPHORIBOSYLAMINE--GLYCINE LIGASE"/>
    <property type="match status" value="1"/>
</dbReference>
<dbReference type="Pfam" id="PF02843">
    <property type="entry name" value="GARS_C"/>
    <property type="match status" value="1"/>
</dbReference>
<evidence type="ECO:0000256" key="10">
    <source>
        <dbReference type="SAM" id="MobiDB-lite"/>
    </source>
</evidence>
<protein>
    <recommendedName>
        <fullName evidence="2">phosphoribosylamine--glycine ligase</fullName>
        <ecNumber evidence="2">6.3.4.13</ecNumber>
    </recommendedName>
    <alternativeName>
        <fullName evidence="8">Glycinamide ribonucleotide synthetase</fullName>
    </alternativeName>
    <alternativeName>
        <fullName evidence="9">Phosphoribosylglycinamide synthetase</fullName>
    </alternativeName>
</protein>
<dbReference type="GO" id="GO:0004637">
    <property type="term" value="F:phosphoribosylamine-glycine ligase activity"/>
    <property type="evidence" value="ECO:0007669"/>
    <property type="project" value="UniProtKB-EC"/>
</dbReference>
<gene>
    <name evidence="12" type="ORF">METZ01_LOCUS127501</name>
</gene>
<dbReference type="Gene3D" id="3.90.600.10">
    <property type="entry name" value="Phosphoribosylglycinamide synthetase, C-terminal domain"/>
    <property type="match status" value="1"/>
</dbReference>
<dbReference type="FunFam" id="3.90.600.10:FF:000001">
    <property type="entry name" value="Trifunctional purine biosynthetic protein adenosine-3"/>
    <property type="match status" value="1"/>
</dbReference>
<dbReference type="FunFam" id="3.30.470.20:FF:000031">
    <property type="entry name" value="Phosphoribosylamine--glycine ligase"/>
    <property type="match status" value="1"/>
</dbReference>
<sequence>EEYLQGEEASFIAMVDGTNILPLASSQDHKTRDDGDKGPNTGGMGAYSPAPVITPDIHEQVMQQVMIPAIHGLSSEGLEYRGFLYAGLMIDSQGTPQVLEFNCRFGDPETQPILFRLRSDLAELCLKSFDGTLSGAAVEWDSRAALGVVMASNGYPGNYKKGLNIQGLEKIYDDSVKVFQAGTVINEGQVLTNGGRVLCTVALGNTVREARVLAYENVKKIDWDGAIYRRDIGYRAIDR</sequence>
<organism evidence="12">
    <name type="scientific">marine metagenome</name>
    <dbReference type="NCBI Taxonomy" id="408172"/>
    <lineage>
        <taxon>unclassified sequences</taxon>
        <taxon>metagenomes</taxon>
        <taxon>ecological metagenomes</taxon>
    </lineage>
</organism>
<dbReference type="SUPFAM" id="SSF51246">
    <property type="entry name" value="Rudiment single hybrid motif"/>
    <property type="match status" value="1"/>
</dbReference>
<dbReference type="PANTHER" id="PTHR43472:SF1">
    <property type="entry name" value="PHOSPHORIBOSYLAMINE--GLYCINE LIGASE, CHLOROPLASTIC"/>
    <property type="match status" value="1"/>
</dbReference>
<dbReference type="PROSITE" id="PS50975">
    <property type="entry name" value="ATP_GRASP"/>
    <property type="match status" value="1"/>
</dbReference>
<accession>A0A381YDZ3</accession>
<dbReference type="Pfam" id="PF01071">
    <property type="entry name" value="GARS_A"/>
    <property type="match status" value="1"/>
</dbReference>
<dbReference type="InterPro" id="IPR037123">
    <property type="entry name" value="PRibGlycinamide_synth_C_sf"/>
</dbReference>
<evidence type="ECO:0000256" key="6">
    <source>
        <dbReference type="ARBA" id="ARBA00022840"/>
    </source>
</evidence>
<dbReference type="GO" id="GO:0006189">
    <property type="term" value="P:'de novo' IMP biosynthetic process"/>
    <property type="evidence" value="ECO:0007669"/>
    <property type="project" value="UniProtKB-UniPathway"/>
</dbReference>
<dbReference type="SMART" id="SM01209">
    <property type="entry name" value="GARS_A"/>
    <property type="match status" value="1"/>
</dbReference>